<dbReference type="Proteomes" id="UP001064971">
    <property type="component" value="Chromosome"/>
</dbReference>
<organism evidence="1 2">
    <name type="scientific">Deinococcus aetherius</name>
    <dbReference type="NCBI Taxonomy" id="200252"/>
    <lineage>
        <taxon>Bacteria</taxon>
        <taxon>Thermotogati</taxon>
        <taxon>Deinococcota</taxon>
        <taxon>Deinococci</taxon>
        <taxon>Deinococcales</taxon>
        <taxon>Deinococcaceae</taxon>
        <taxon>Deinococcus</taxon>
    </lineage>
</organism>
<proteinExistence type="predicted"/>
<reference evidence="1" key="1">
    <citation type="submission" date="2022-07" db="EMBL/GenBank/DDBJ databases">
        <title>Complete Genome Sequence of the Radioresistant Bacterium Deinococcus aetherius ST0316, Isolated from the Air Dust collected in Lower Stratosphere above Japan.</title>
        <authorList>
            <person name="Satoh K."/>
            <person name="Hagiwara K."/>
            <person name="Katsumata K."/>
            <person name="Kubo A."/>
            <person name="Yokobori S."/>
            <person name="Yamagishi A."/>
            <person name="Oono Y."/>
            <person name="Narumi I."/>
        </authorList>
    </citation>
    <scope>NUCLEOTIDE SEQUENCE</scope>
    <source>
        <strain evidence="1">ST0316</strain>
    </source>
</reference>
<protein>
    <submittedName>
        <fullName evidence="1">Uncharacterized protein</fullName>
    </submittedName>
</protein>
<evidence type="ECO:0000313" key="2">
    <source>
        <dbReference type="Proteomes" id="UP001064971"/>
    </source>
</evidence>
<sequence>MPLTELAVNTVTLIELEFGMSLKPARLAVVEVALNLWLPQVMVLDYGPQDAGITSYIRTALWQ</sequence>
<evidence type="ECO:0000313" key="1">
    <source>
        <dbReference type="EMBL" id="BDP42571.1"/>
    </source>
</evidence>
<dbReference type="EMBL" id="AP026560">
    <property type="protein sequence ID" value="BDP42571.1"/>
    <property type="molecule type" value="Genomic_DNA"/>
</dbReference>
<gene>
    <name evidence="1" type="ORF">DAETH_25400</name>
</gene>
<name>A0ABN6RGQ8_9DEIO</name>
<accession>A0ABN6RGQ8</accession>
<keyword evidence="2" id="KW-1185">Reference proteome</keyword>
<dbReference type="RefSeq" id="WP_264775263.1">
    <property type="nucleotide sequence ID" value="NZ_AP026560.1"/>
</dbReference>